<dbReference type="Proteomes" id="UP000726737">
    <property type="component" value="Unassembled WGS sequence"/>
</dbReference>
<accession>A0A9P6Q5Z4</accession>
<name>A0A9P6Q5Z4_9FUNG</name>
<dbReference type="PANTHER" id="PTHR11559">
    <property type="entry name" value="CARBOXYLESTERASE"/>
    <property type="match status" value="1"/>
</dbReference>
<dbReference type="InterPro" id="IPR050309">
    <property type="entry name" value="Type-B_Carboxylest/Lipase"/>
</dbReference>
<evidence type="ECO:0000259" key="5">
    <source>
        <dbReference type="Pfam" id="PF00135"/>
    </source>
</evidence>
<evidence type="ECO:0000256" key="1">
    <source>
        <dbReference type="ARBA" id="ARBA00005964"/>
    </source>
</evidence>
<evidence type="ECO:0000256" key="3">
    <source>
        <dbReference type="PIRSR" id="PIRSR600997-1"/>
    </source>
</evidence>
<dbReference type="PROSITE" id="PS00122">
    <property type="entry name" value="CARBOXYLESTERASE_B_1"/>
    <property type="match status" value="1"/>
</dbReference>
<evidence type="ECO:0000313" key="7">
    <source>
        <dbReference type="Proteomes" id="UP000726737"/>
    </source>
</evidence>
<evidence type="ECO:0000256" key="4">
    <source>
        <dbReference type="RuleBase" id="RU361235"/>
    </source>
</evidence>
<gene>
    <name evidence="6" type="ORF">BG011_002794</name>
</gene>
<comment type="caution">
    <text evidence="6">The sequence shown here is derived from an EMBL/GenBank/DDBJ whole genome shotgun (WGS) entry which is preliminary data.</text>
</comment>
<dbReference type="InterPro" id="IPR029058">
    <property type="entry name" value="AB_hydrolase_fold"/>
</dbReference>
<feature type="domain" description="Carboxylesterase type B" evidence="5">
    <location>
        <begin position="177"/>
        <end position="683"/>
    </location>
</feature>
<keyword evidence="7" id="KW-1185">Reference proteome</keyword>
<dbReference type="PROSITE" id="PS00941">
    <property type="entry name" value="CARBOXYLESTERASE_B_2"/>
    <property type="match status" value="1"/>
</dbReference>
<feature type="chain" id="PRO_5040542879" description="Carboxylic ester hydrolase" evidence="4">
    <location>
        <begin position="21"/>
        <end position="694"/>
    </location>
</feature>
<dbReference type="GO" id="GO:0004104">
    <property type="term" value="F:cholinesterase activity"/>
    <property type="evidence" value="ECO:0007669"/>
    <property type="project" value="InterPro"/>
</dbReference>
<dbReference type="EMBL" id="JAAAJA010000194">
    <property type="protein sequence ID" value="KAG0259204.1"/>
    <property type="molecule type" value="Genomic_DNA"/>
</dbReference>
<dbReference type="Pfam" id="PF00135">
    <property type="entry name" value="COesterase"/>
    <property type="match status" value="1"/>
</dbReference>
<feature type="active site" description="Acyl-ester intermediate" evidence="3">
    <location>
        <position position="356"/>
    </location>
</feature>
<keyword evidence="4" id="KW-0732">Signal</keyword>
<dbReference type="PRINTS" id="PR00878">
    <property type="entry name" value="CHOLNESTRASE"/>
</dbReference>
<organism evidence="6 7">
    <name type="scientific">Mortierella polycephala</name>
    <dbReference type="NCBI Taxonomy" id="41804"/>
    <lineage>
        <taxon>Eukaryota</taxon>
        <taxon>Fungi</taxon>
        <taxon>Fungi incertae sedis</taxon>
        <taxon>Mucoromycota</taxon>
        <taxon>Mortierellomycotina</taxon>
        <taxon>Mortierellomycetes</taxon>
        <taxon>Mortierellales</taxon>
        <taxon>Mortierellaceae</taxon>
        <taxon>Mortierella</taxon>
    </lineage>
</organism>
<dbReference type="InterPro" id="IPR002018">
    <property type="entry name" value="CarbesteraseB"/>
</dbReference>
<dbReference type="EC" id="3.1.1.-" evidence="4"/>
<dbReference type="InterPro" id="IPR000997">
    <property type="entry name" value="Cholinesterase"/>
</dbReference>
<evidence type="ECO:0000313" key="6">
    <source>
        <dbReference type="EMBL" id="KAG0259204.1"/>
    </source>
</evidence>
<keyword evidence="2 4" id="KW-0378">Hydrolase</keyword>
<dbReference type="AlphaFoldDB" id="A0A9P6Q5Z4"/>
<evidence type="ECO:0000256" key="2">
    <source>
        <dbReference type="ARBA" id="ARBA00022801"/>
    </source>
</evidence>
<dbReference type="OrthoDB" id="408631at2759"/>
<dbReference type="InterPro" id="IPR019826">
    <property type="entry name" value="Carboxylesterase_B_AS"/>
</dbReference>
<reference evidence="6" key="1">
    <citation type="journal article" date="2020" name="Fungal Divers.">
        <title>Resolving the Mortierellaceae phylogeny through synthesis of multi-gene phylogenetics and phylogenomics.</title>
        <authorList>
            <person name="Vandepol N."/>
            <person name="Liber J."/>
            <person name="Desiro A."/>
            <person name="Na H."/>
            <person name="Kennedy M."/>
            <person name="Barry K."/>
            <person name="Grigoriev I.V."/>
            <person name="Miller A.N."/>
            <person name="O'Donnell K."/>
            <person name="Stajich J.E."/>
            <person name="Bonito G."/>
        </authorList>
    </citation>
    <scope>NUCLEOTIDE SEQUENCE</scope>
    <source>
        <strain evidence="6">KOD948</strain>
    </source>
</reference>
<dbReference type="Gene3D" id="3.40.50.1820">
    <property type="entry name" value="alpha/beta hydrolase"/>
    <property type="match status" value="1"/>
</dbReference>
<protein>
    <recommendedName>
        <fullName evidence="4">Carboxylic ester hydrolase</fullName>
        <ecNumber evidence="4">3.1.1.-</ecNumber>
    </recommendedName>
</protein>
<feature type="active site" description="Charge relay system" evidence="3">
    <location>
        <position position="485"/>
    </location>
</feature>
<feature type="active site" description="Charge relay system" evidence="3">
    <location>
        <position position="593"/>
    </location>
</feature>
<proteinExistence type="inferred from homology"/>
<feature type="signal peptide" evidence="4">
    <location>
        <begin position="1"/>
        <end position="20"/>
    </location>
</feature>
<dbReference type="InterPro" id="IPR019819">
    <property type="entry name" value="Carboxylesterase_B_CS"/>
</dbReference>
<comment type="similarity">
    <text evidence="1 4">Belongs to the type-B carboxylesterase/lipase family.</text>
</comment>
<dbReference type="SUPFAM" id="SSF53474">
    <property type="entry name" value="alpha/beta-Hydrolases"/>
    <property type="match status" value="1"/>
</dbReference>
<sequence>MRLFTISCLLATASIQAAFAQVLIAPETDMNSTEVPNTNKTGATLSSAASPTILNSVQVLVDNNLEVNGASFPFIVLPDKRIAASGAFSCGKLGELLYSAQSRTLPAIEKMLNEVAPNVAEYWVDTGANNSNYLTKCDTLVMTNGKATIKTGGNCIRLLPSLCSNINTSGKVTVISSLGRITGARDKFGFRFQGIRYAKAPVGNLRFAAPAPITTSWTNVIDAIAPGNKCPQLGDLPGGNEDCLFLNVFTPKLNANNNALLPVMFYLHGGSFTTGTGSDPAFNPANIASRGQVVVVTINYRLGLLGFLERVDAGISRSTLPGNQGVRDMLVALEWVKKNINGFGGDASKVTIFGESAGGHAVRTLLSMPAATNGLFRAAISQSDPIDLPFNNVKTASTIVSGGAMAMLNCADLACMRSKSVEDILVAQETIVGGAIAMAPEESFLELIKPSVDGILIHNNFDQLIAGHDGGINKVPLLIGTTKDEAIGFLPSLGQGTPMPAPVFGITLATILGYQRAMVTVGYGLYPIDGTKIDGTRITSAIFAADYLFVCPTQFMAKAYSASAGVPVFQYQFQRGYNPNRSASDICYGNVCHGDDVAIVFASPALMNNASEYPWSAEDAALSRQVMDRWTAFATSGNNPNPTAYGGDSFPSWPQFNGDTQSVYMIDSAPSVTNGLRPQFCGFMDQALKYDFQV</sequence>